<dbReference type="Proteomes" id="UP000053902">
    <property type="component" value="Unassembled WGS sequence"/>
</dbReference>
<dbReference type="STRING" id="1499686.BN1079_00570"/>
<evidence type="ECO:0000256" key="1">
    <source>
        <dbReference type="ARBA" id="ARBA00010552"/>
    </source>
</evidence>
<dbReference type="GO" id="GO:0005829">
    <property type="term" value="C:cytosol"/>
    <property type="evidence" value="ECO:0007669"/>
    <property type="project" value="TreeGrafter"/>
</dbReference>
<proteinExistence type="inferred from homology"/>
<dbReference type="InterPro" id="IPR006175">
    <property type="entry name" value="YjgF/YER057c/UK114"/>
</dbReference>
<comment type="similarity">
    <text evidence="1">Belongs to the RutC family.</text>
</comment>
<dbReference type="GO" id="GO:0019239">
    <property type="term" value="F:deaminase activity"/>
    <property type="evidence" value="ECO:0007669"/>
    <property type="project" value="TreeGrafter"/>
</dbReference>
<keyword evidence="3" id="KW-1185">Reference proteome</keyword>
<dbReference type="Pfam" id="PF01042">
    <property type="entry name" value="Ribonuc_L-PSP"/>
    <property type="match status" value="1"/>
</dbReference>
<dbReference type="InterPro" id="IPR035959">
    <property type="entry name" value="RutC-like_sf"/>
</dbReference>
<reference evidence="2 3" key="1">
    <citation type="submission" date="2014-07" db="EMBL/GenBank/DDBJ databases">
        <authorList>
            <person name="Urmite Genomes Urmite Genomes"/>
        </authorList>
    </citation>
    <scope>NUCLEOTIDE SEQUENCE [LARGE SCALE GENOMIC DNA]</scope>
    <source>
        <strain evidence="2 3">20_BN</strain>
    </source>
</reference>
<dbReference type="SUPFAM" id="SSF55298">
    <property type="entry name" value="YjgF-like"/>
    <property type="match status" value="1"/>
</dbReference>
<dbReference type="RefSeq" id="WP_037022150.1">
    <property type="nucleotide sequence ID" value="NZ_CCSF01000001.1"/>
</dbReference>
<organism evidence="2 3">
    <name type="scientific">Pseudomonas saudiphocaensis</name>
    <dbReference type="NCBI Taxonomy" id="1499686"/>
    <lineage>
        <taxon>Bacteria</taxon>
        <taxon>Pseudomonadati</taxon>
        <taxon>Pseudomonadota</taxon>
        <taxon>Gammaproteobacteria</taxon>
        <taxon>Pseudomonadales</taxon>
        <taxon>Pseudomonadaceae</taxon>
        <taxon>Pseudomonas</taxon>
    </lineage>
</organism>
<accession>A0A078LSE8</accession>
<dbReference type="PANTHER" id="PTHR11803:SF58">
    <property type="entry name" value="PROTEIN HMF1-RELATED"/>
    <property type="match status" value="1"/>
</dbReference>
<dbReference type="EMBL" id="CCSF01000001">
    <property type="protein sequence ID" value="CDZ93282.1"/>
    <property type="molecule type" value="Genomic_DNA"/>
</dbReference>
<protein>
    <submittedName>
        <fullName evidence="2">Endoribonuclease L-PSP</fullName>
    </submittedName>
</protein>
<evidence type="ECO:0000313" key="3">
    <source>
        <dbReference type="Proteomes" id="UP000053902"/>
    </source>
</evidence>
<dbReference type="Gene3D" id="3.30.1330.40">
    <property type="entry name" value="RutC-like"/>
    <property type="match status" value="1"/>
</dbReference>
<sequence length="132" mass="14203">MKKTLIQPLPDPFEPFALSPGIAYGDLLFISGQAALDPQGQIVGAGDFMAQAECAFGNLQRVLETAGAGLEDVLKVTIFVTDMTYFPEVVALRKRFFRPPYPADSIVQVSALALPELMFEIEAIAARPKSGG</sequence>
<name>A0A078LSE8_9PSED</name>
<dbReference type="OrthoDB" id="9808943at2"/>
<dbReference type="eggNOG" id="COG0251">
    <property type="taxonomic scope" value="Bacteria"/>
</dbReference>
<dbReference type="AlphaFoldDB" id="A0A078LSE8"/>
<evidence type="ECO:0000313" key="2">
    <source>
        <dbReference type="EMBL" id="CDZ93282.1"/>
    </source>
</evidence>
<dbReference type="HOGENOM" id="CLU_100715_5_1_6"/>
<gene>
    <name evidence="2" type="ORF">BN1079_00570</name>
</gene>
<dbReference type="PANTHER" id="PTHR11803">
    <property type="entry name" value="2-IMINOBUTANOATE/2-IMINOPROPANOATE DEAMINASE RIDA"/>
    <property type="match status" value="1"/>
</dbReference>
<dbReference type="CDD" id="cd00448">
    <property type="entry name" value="YjgF_YER057c_UK114_family"/>
    <property type="match status" value="1"/>
</dbReference>